<dbReference type="Gene3D" id="4.10.60.10">
    <property type="entry name" value="Zinc finger, CCHC-type"/>
    <property type="match status" value="1"/>
</dbReference>
<comment type="caution">
    <text evidence="16">The sequence shown here is derived from an EMBL/GenBank/DDBJ whole genome shotgun (WGS) entry which is preliminary data.</text>
</comment>
<dbReference type="CDD" id="cd09272">
    <property type="entry name" value="RNase_HI_RT_Ty1"/>
    <property type="match status" value="1"/>
</dbReference>
<proteinExistence type="predicted"/>
<protein>
    <submittedName>
        <fullName evidence="16">Integrase, catalytic region, zinc finger, CCHC-type containing protein</fullName>
    </submittedName>
</protein>
<evidence type="ECO:0000256" key="9">
    <source>
        <dbReference type="ARBA" id="ARBA00023172"/>
    </source>
</evidence>
<keyword evidence="7" id="KW-0695">RNA-directed DNA polymerase</keyword>
<evidence type="ECO:0000259" key="14">
    <source>
        <dbReference type="PROSITE" id="PS50158"/>
    </source>
</evidence>
<dbReference type="InterPro" id="IPR013103">
    <property type="entry name" value="RVT_2"/>
</dbReference>
<dbReference type="Proteomes" id="UP001151760">
    <property type="component" value="Unassembled WGS sequence"/>
</dbReference>
<keyword evidence="6" id="KW-0229">DNA integration</keyword>
<dbReference type="InterPro" id="IPR036397">
    <property type="entry name" value="RNaseH_sf"/>
</dbReference>
<dbReference type="InterPro" id="IPR001878">
    <property type="entry name" value="Znf_CCHC"/>
</dbReference>
<feature type="region of interest" description="Disordered" evidence="13">
    <location>
        <begin position="964"/>
        <end position="991"/>
    </location>
</feature>
<evidence type="ECO:0000256" key="12">
    <source>
        <dbReference type="SAM" id="Coils"/>
    </source>
</evidence>
<feature type="domain" description="Integrase catalytic" evidence="15">
    <location>
        <begin position="692"/>
        <end position="820"/>
    </location>
</feature>
<keyword evidence="3" id="KW-0255">Endonuclease</keyword>
<name>A0ABQ5C4A2_9ASTR</name>
<evidence type="ECO:0000313" key="17">
    <source>
        <dbReference type="Proteomes" id="UP001151760"/>
    </source>
</evidence>
<evidence type="ECO:0000256" key="5">
    <source>
        <dbReference type="ARBA" id="ARBA00022842"/>
    </source>
</evidence>
<dbReference type="InterPro" id="IPR012337">
    <property type="entry name" value="RNaseH-like_sf"/>
</dbReference>
<dbReference type="InterPro" id="IPR039537">
    <property type="entry name" value="Retrotran_Ty1/copia-like"/>
</dbReference>
<dbReference type="SUPFAM" id="SSF57756">
    <property type="entry name" value="Retrovirus zinc finger-like domains"/>
    <property type="match status" value="1"/>
</dbReference>
<keyword evidence="10" id="KW-0511">Multifunctional enzyme</keyword>
<dbReference type="SMART" id="SM00343">
    <property type="entry name" value="ZnF_C2HC"/>
    <property type="match status" value="1"/>
</dbReference>
<dbReference type="Pfam" id="PF07727">
    <property type="entry name" value="RVT_2"/>
    <property type="match status" value="1"/>
</dbReference>
<feature type="coiled-coil region" evidence="12">
    <location>
        <begin position="423"/>
        <end position="478"/>
    </location>
</feature>
<keyword evidence="8" id="KW-0239">DNA-directed DNA polymerase</keyword>
<keyword evidence="17" id="KW-1185">Reference proteome</keyword>
<evidence type="ECO:0000256" key="3">
    <source>
        <dbReference type="ARBA" id="ARBA00022759"/>
    </source>
</evidence>
<evidence type="ECO:0000313" key="16">
    <source>
        <dbReference type="EMBL" id="GJT20817.1"/>
    </source>
</evidence>
<dbReference type="PANTHER" id="PTHR42648:SF11">
    <property type="entry name" value="TRANSPOSON TY4-P GAG-POL POLYPROTEIN"/>
    <property type="match status" value="1"/>
</dbReference>
<evidence type="ECO:0000256" key="2">
    <source>
        <dbReference type="ARBA" id="ARBA00022723"/>
    </source>
</evidence>
<evidence type="ECO:0000259" key="15">
    <source>
        <dbReference type="PROSITE" id="PS50994"/>
    </source>
</evidence>
<sequence length="1245" mass="143158">MFIPIDSIVPKLQSAEDLQGDALLHYDAEIKVMNLILLSIPNDIYNSVDTFTLAKDMWKRVERLMRGTIQNQVDKETRFTNEFDQFVAEPGVALVFVYNRFAQLMNDLERNNMHFPIVIVNTKFLNSLQLEWLKYVTQVRLAKRLTVDTFDDLFDYLQQFEKLVNASQAKKKQAIIQGDRVNIQSRNFGNNGRNGRRAYVQEEVVEGMNAPKETGNVQRTLRIPSSGNTSTVQCYNCSEKGHYARNCPKPRVRDLKYFIEQMLLAKQDEAGVILTNERNDFLFAYASRMEEIEELSANICLMARIQPADNTSDDGPSCESAFISEVQSSSVDENNELMYPTHTKIINSTIGDDQINSNIKFDSFKGNVNSGNVEKDTHVLDLCAVKKLARNAYQEAKKQRIFAKKVKTQNTHFTTDERAKRYNKQAQSQLVRDRDIIRDLEKQRDKLDLDVKNYKRKNEELQKTHSILKRQMSEKEDTYHDTILDLEAKLKKNVDLILKLGNSLQGMFMLGPKPLSVYDQQLKHGLGYPNPYTLKQAISKCPKLYVASSLGNLEIPLNVRDSEDTLEDAFKSQQKMTEKMNDPIAVANKQNFKRKKSFEIQEVCQTKNKKILEKDVKEVVQIVLWVVDSGCSKHMKKWPLSFQYMLRRNLQGDDLLTRWTVHNLYTILHSDMGCFLHPLSSVPKQLQQSHAYLGLFSRSKDETPEIIKKFIAQAQLNYKAKVCKIRTDNGTEFKNTSLKAHYEKLGIMQQFSIARTPQQNGVVERRNRTLVEAARTILIFSRLPKFLWAEAVATACFTQNLSNIHTRYNKTPYELLRESFAPVARLEAVRMFIAYAAHKNITIFQMDVKTAFLNGPLKKSLVSQLKGLLIQISRSRLRLKKALYGSSKHLVHGCKDDCKSTSGGLQFQGGKLMSWSLKKQDCTAMSTAEAEYVSLSACCAQSAIAISCNPVQHSKTKHIDIRTPCRSPEEDQDGSIHDDAHPEGRIVQSGSRHRSMTLMRDVWRVVDWTKVFQEEQAPSTSGNQEQDDGFVFWTHSYASDDDEIPTKQRCTSRDEHQYYIDQMKNFLKSELCLESRKEILVLSHPRKTTPLVHSCQKDLEAPALSLINQDLLYLKKGNSGPEKIVLSLHKFPAIIFNDDDIDDRTLLDGYKIAMVFSVFHYKYSDMGKVNASNFGIESYQRSMGMHSYKKDLTKEELSILKLFEEETEERLKHRRQMRRWEMFMNGRPLGPRRELPEIQPLGGDC</sequence>
<dbReference type="PANTHER" id="PTHR42648">
    <property type="entry name" value="TRANSPOSASE, PUTATIVE-RELATED"/>
    <property type="match status" value="1"/>
</dbReference>
<keyword evidence="5" id="KW-0460">Magnesium</keyword>
<reference evidence="16" key="2">
    <citation type="submission" date="2022-01" db="EMBL/GenBank/DDBJ databases">
        <authorList>
            <person name="Yamashiro T."/>
            <person name="Shiraishi A."/>
            <person name="Satake H."/>
            <person name="Nakayama K."/>
        </authorList>
    </citation>
    <scope>NUCLEOTIDE SEQUENCE</scope>
</reference>
<evidence type="ECO:0000256" key="10">
    <source>
        <dbReference type="ARBA" id="ARBA00023268"/>
    </source>
</evidence>
<keyword evidence="11" id="KW-0863">Zinc-finger</keyword>
<dbReference type="Gene3D" id="3.30.420.10">
    <property type="entry name" value="Ribonuclease H-like superfamily/Ribonuclease H"/>
    <property type="match status" value="1"/>
</dbReference>
<dbReference type="InterPro" id="IPR036875">
    <property type="entry name" value="Znf_CCHC_sf"/>
</dbReference>
<feature type="domain" description="CCHC-type" evidence="14">
    <location>
        <begin position="234"/>
        <end position="249"/>
    </location>
</feature>
<keyword evidence="4" id="KW-0378">Hydrolase</keyword>
<keyword evidence="12" id="KW-0175">Coiled coil</keyword>
<keyword evidence="8" id="KW-0808">Transferase</keyword>
<evidence type="ECO:0000256" key="13">
    <source>
        <dbReference type="SAM" id="MobiDB-lite"/>
    </source>
</evidence>
<dbReference type="PROSITE" id="PS50994">
    <property type="entry name" value="INTEGRASE"/>
    <property type="match status" value="1"/>
</dbReference>
<organism evidence="16 17">
    <name type="scientific">Tanacetum coccineum</name>
    <dbReference type="NCBI Taxonomy" id="301880"/>
    <lineage>
        <taxon>Eukaryota</taxon>
        <taxon>Viridiplantae</taxon>
        <taxon>Streptophyta</taxon>
        <taxon>Embryophyta</taxon>
        <taxon>Tracheophyta</taxon>
        <taxon>Spermatophyta</taxon>
        <taxon>Magnoliopsida</taxon>
        <taxon>eudicotyledons</taxon>
        <taxon>Gunneridae</taxon>
        <taxon>Pentapetalae</taxon>
        <taxon>asterids</taxon>
        <taxon>campanulids</taxon>
        <taxon>Asterales</taxon>
        <taxon>Asteraceae</taxon>
        <taxon>Asteroideae</taxon>
        <taxon>Anthemideae</taxon>
        <taxon>Anthemidinae</taxon>
        <taxon>Tanacetum</taxon>
    </lineage>
</organism>
<evidence type="ECO:0000256" key="7">
    <source>
        <dbReference type="ARBA" id="ARBA00022918"/>
    </source>
</evidence>
<dbReference type="EMBL" id="BQNB010013837">
    <property type="protein sequence ID" value="GJT20817.1"/>
    <property type="molecule type" value="Genomic_DNA"/>
</dbReference>
<keyword evidence="8" id="KW-0548">Nucleotidyltransferase</keyword>
<evidence type="ECO:0000256" key="8">
    <source>
        <dbReference type="ARBA" id="ARBA00022932"/>
    </source>
</evidence>
<dbReference type="PROSITE" id="PS50158">
    <property type="entry name" value="ZF_CCHC"/>
    <property type="match status" value="1"/>
</dbReference>
<dbReference type="InterPro" id="IPR001584">
    <property type="entry name" value="Integrase_cat-core"/>
</dbReference>
<accession>A0ABQ5C4A2</accession>
<keyword evidence="9" id="KW-0233">DNA recombination</keyword>
<reference evidence="16" key="1">
    <citation type="journal article" date="2022" name="Int. J. Mol. Sci.">
        <title>Draft Genome of Tanacetum Coccineum: Genomic Comparison of Closely Related Tanacetum-Family Plants.</title>
        <authorList>
            <person name="Yamashiro T."/>
            <person name="Shiraishi A."/>
            <person name="Nakayama K."/>
            <person name="Satake H."/>
        </authorList>
    </citation>
    <scope>NUCLEOTIDE SEQUENCE</scope>
</reference>
<keyword evidence="2" id="KW-0479">Metal-binding</keyword>
<evidence type="ECO:0000256" key="6">
    <source>
        <dbReference type="ARBA" id="ARBA00022908"/>
    </source>
</evidence>
<evidence type="ECO:0000256" key="4">
    <source>
        <dbReference type="ARBA" id="ARBA00022801"/>
    </source>
</evidence>
<feature type="compositionally biased region" description="Basic and acidic residues" evidence="13">
    <location>
        <begin position="964"/>
        <end position="984"/>
    </location>
</feature>
<evidence type="ECO:0000256" key="1">
    <source>
        <dbReference type="ARBA" id="ARBA00022722"/>
    </source>
</evidence>
<keyword evidence="1" id="KW-0540">Nuclease</keyword>
<dbReference type="Pfam" id="PF00098">
    <property type="entry name" value="zf-CCHC"/>
    <property type="match status" value="1"/>
</dbReference>
<gene>
    <name evidence="16" type="ORF">Tco_0890754</name>
</gene>
<keyword evidence="11" id="KW-0862">Zinc</keyword>
<dbReference type="SUPFAM" id="SSF53098">
    <property type="entry name" value="Ribonuclease H-like"/>
    <property type="match status" value="1"/>
</dbReference>
<evidence type="ECO:0000256" key="11">
    <source>
        <dbReference type="PROSITE-ProRule" id="PRU00047"/>
    </source>
</evidence>